<sequence>MPSPRKRTRTQDDQLSVTTATSVLSDIQLPPTAHSRSSSPTKVRANSPVRELRDIYRFATPPLKYTTSADENTPQSVLDMIHRLPLHGVGVIPDSLKETIKATLPFEDVPDYAFRTSKTSDKFADQNLWRIAANTLDRAKSCFIDNEPEAPWLSIANKFLEEVFAQPELEGMLCVKDVQYSDINSATLLPHVHNTAIPTKKADLAVAISAHAPATAPVYTALRTSDPTMRLSQMSETSVSRLALPGCVEVGESGKSYLEASLQRGVWCFAGLAKLDELKVRSRTANRETPTPARSGQIPASGGDGYTIEADNSVPGAHAAAVDGSRAEEILPIFGWTAIGMDWKLHIAYRDRNDDGVVILGPLDSGGLGSAMAFFKLFETATVLARWAKDKYWMEFMSIVQI</sequence>
<evidence type="ECO:0000313" key="4">
    <source>
        <dbReference type="Proteomes" id="UP000293195"/>
    </source>
</evidence>
<reference evidence="4" key="1">
    <citation type="journal article" date="2019" name="bioRxiv">
        <title>Genomics, evolutionary history and diagnostics of the Alternaria alternata species group including apple and Asian pear pathotypes.</title>
        <authorList>
            <person name="Armitage A.D."/>
            <person name="Cockerton H.M."/>
            <person name="Sreenivasaprasad S."/>
            <person name="Woodhall J.W."/>
            <person name="Lane C.R."/>
            <person name="Harrison R.J."/>
            <person name="Clarkson J.P."/>
        </authorList>
    </citation>
    <scope>NUCLEOTIDE SEQUENCE [LARGE SCALE GENOMIC DNA]</scope>
    <source>
        <strain evidence="4">FERA 635</strain>
    </source>
</reference>
<dbReference type="Pfam" id="PF20516">
    <property type="entry name" value="PDDEXK_12"/>
    <property type="match status" value="1"/>
</dbReference>
<protein>
    <recommendedName>
        <fullName evidence="2">PD-(D/E)XK nuclease-like domain-containing protein</fullName>
    </recommendedName>
</protein>
<proteinExistence type="predicted"/>
<accession>A0ABY0FS93</accession>
<dbReference type="Proteomes" id="UP000293195">
    <property type="component" value="Unassembled WGS sequence"/>
</dbReference>
<evidence type="ECO:0000256" key="1">
    <source>
        <dbReference type="SAM" id="MobiDB-lite"/>
    </source>
</evidence>
<feature type="region of interest" description="Disordered" evidence="1">
    <location>
        <begin position="1"/>
        <end position="46"/>
    </location>
</feature>
<name>A0ABY0FS93_9PLEO</name>
<organism evidence="3 4">
    <name type="scientific">Alternaria tenuissima</name>
    <dbReference type="NCBI Taxonomy" id="119927"/>
    <lineage>
        <taxon>Eukaryota</taxon>
        <taxon>Fungi</taxon>
        <taxon>Dikarya</taxon>
        <taxon>Ascomycota</taxon>
        <taxon>Pezizomycotina</taxon>
        <taxon>Dothideomycetes</taxon>
        <taxon>Pleosporomycetidae</taxon>
        <taxon>Pleosporales</taxon>
        <taxon>Pleosporineae</taxon>
        <taxon>Pleosporaceae</taxon>
        <taxon>Alternaria</taxon>
        <taxon>Alternaria sect. Alternaria</taxon>
        <taxon>Alternaria alternata complex</taxon>
    </lineage>
</organism>
<feature type="domain" description="PD-(D/E)XK nuclease-like" evidence="2">
    <location>
        <begin position="103"/>
        <end position="393"/>
    </location>
</feature>
<gene>
    <name evidence="3" type="ORF">AA0119_g12103</name>
</gene>
<comment type="caution">
    <text evidence="3">The sequence shown here is derived from an EMBL/GenBank/DDBJ whole genome shotgun (WGS) entry which is preliminary data.</text>
</comment>
<feature type="compositionally biased region" description="Polar residues" evidence="1">
    <location>
        <begin position="13"/>
        <end position="25"/>
    </location>
</feature>
<keyword evidence="4" id="KW-1185">Reference proteome</keyword>
<evidence type="ECO:0000259" key="2">
    <source>
        <dbReference type="Pfam" id="PF20516"/>
    </source>
</evidence>
<dbReference type="InterPro" id="IPR046797">
    <property type="entry name" value="PDDEXK_12"/>
</dbReference>
<dbReference type="EMBL" id="PDXF01000106">
    <property type="protein sequence ID" value="RYN88171.1"/>
    <property type="molecule type" value="Genomic_DNA"/>
</dbReference>
<evidence type="ECO:0000313" key="3">
    <source>
        <dbReference type="EMBL" id="RYN88171.1"/>
    </source>
</evidence>